<dbReference type="InterPro" id="IPR050921">
    <property type="entry name" value="T4SS_GSP_E_ATPase"/>
</dbReference>
<dbReference type="Gene3D" id="3.40.50.300">
    <property type="entry name" value="P-loop containing nucleotide triphosphate hydrolases"/>
    <property type="match status" value="1"/>
</dbReference>
<dbReference type="RefSeq" id="WP_068258320.1">
    <property type="nucleotide sequence ID" value="NZ_LWSK01000004.1"/>
</dbReference>
<dbReference type="Gene3D" id="3.30.450.90">
    <property type="match status" value="1"/>
</dbReference>
<dbReference type="OrthoDB" id="9808272at2"/>
<dbReference type="AlphaFoldDB" id="A0A5B1CQ62"/>
<dbReference type="PROSITE" id="PS00662">
    <property type="entry name" value="T2SP_E"/>
    <property type="match status" value="1"/>
</dbReference>
<evidence type="ECO:0000256" key="1">
    <source>
        <dbReference type="ARBA" id="ARBA00006611"/>
    </source>
</evidence>
<organism evidence="3 4">
    <name type="scientific">Rubripirellula obstinata</name>
    <dbReference type="NCBI Taxonomy" id="406547"/>
    <lineage>
        <taxon>Bacteria</taxon>
        <taxon>Pseudomonadati</taxon>
        <taxon>Planctomycetota</taxon>
        <taxon>Planctomycetia</taxon>
        <taxon>Pirellulales</taxon>
        <taxon>Pirellulaceae</taxon>
        <taxon>Rubripirellula</taxon>
    </lineage>
</organism>
<gene>
    <name evidence="3" type="primary">pilT_2</name>
    <name evidence="3" type="ORF">LF1_50980</name>
</gene>
<evidence type="ECO:0000313" key="3">
    <source>
        <dbReference type="EMBL" id="KAA1262532.1"/>
    </source>
</evidence>
<dbReference type="PANTHER" id="PTHR30486:SF16">
    <property type="entry name" value="TWITCHING MOTILITY PROTEIN PILT"/>
    <property type="match status" value="1"/>
</dbReference>
<dbReference type="NCBIfam" id="TIGR01420">
    <property type="entry name" value="pilT_fam"/>
    <property type="match status" value="1"/>
</dbReference>
<dbReference type="GO" id="GO:0005524">
    <property type="term" value="F:ATP binding"/>
    <property type="evidence" value="ECO:0007669"/>
    <property type="project" value="InterPro"/>
</dbReference>
<dbReference type="InterPro" id="IPR001482">
    <property type="entry name" value="T2SS/T4SS_dom"/>
</dbReference>
<comment type="caution">
    <text evidence="3">The sequence shown here is derived from an EMBL/GenBank/DDBJ whole genome shotgun (WGS) entry which is preliminary data.</text>
</comment>
<protein>
    <submittedName>
        <fullName evidence="3">Twitching mobility protein</fullName>
    </submittedName>
</protein>
<accession>A0A5B1CQ62</accession>
<dbReference type="EMBL" id="VRLW01000001">
    <property type="protein sequence ID" value="KAA1262532.1"/>
    <property type="molecule type" value="Genomic_DNA"/>
</dbReference>
<feature type="domain" description="Bacterial type II secretion system protein E" evidence="2">
    <location>
        <begin position="234"/>
        <end position="248"/>
    </location>
</feature>
<keyword evidence="4" id="KW-1185">Reference proteome</keyword>
<evidence type="ECO:0000259" key="2">
    <source>
        <dbReference type="PROSITE" id="PS00662"/>
    </source>
</evidence>
<dbReference type="CDD" id="cd01131">
    <property type="entry name" value="PilT"/>
    <property type="match status" value="1"/>
</dbReference>
<sequence length="402" mass="44646">MSHKNGSAPPTPTQLGADNSAEAVAARLRENLLQEKGELEVDKIFKALVKLEGSDLHMKVGQPPMVRVRGELKPLNRPPIEAEEMVRLLIPMMDQRNLLIFEAEGGADFSHLMHVDGTRWRFRVNMLKSLGNIGLVARRISNYIPDFRGLYLPESIETLCHFDQGMVLLAGVTGSGKSTTIGSMLNYINSIYRKHILTLEDPIEFIFTEDKSLINQREIGQDVLDFSVGMKHAVREDPDIILVGELRDEETFMTAIHAAETGHLVFGTIHAASASTTIGRILDLFPEEMHNAIRSAIAFNMKGIVAQKLLKTIRPDVPRVPTCEVMTFTPMIRKLVLEGQDHKLPDAIRIGEADGMQDFTMSLKQLIDDELIDRPTAFAVAPNKDALKMALKGIDVKAPGIL</sequence>
<dbReference type="Proteomes" id="UP000322699">
    <property type="component" value="Unassembled WGS sequence"/>
</dbReference>
<dbReference type="InterPro" id="IPR027417">
    <property type="entry name" value="P-loop_NTPase"/>
</dbReference>
<dbReference type="PANTHER" id="PTHR30486">
    <property type="entry name" value="TWITCHING MOTILITY PROTEIN PILT"/>
    <property type="match status" value="1"/>
</dbReference>
<proteinExistence type="inferred from homology"/>
<dbReference type="GO" id="GO:0016887">
    <property type="term" value="F:ATP hydrolysis activity"/>
    <property type="evidence" value="ECO:0007669"/>
    <property type="project" value="InterPro"/>
</dbReference>
<dbReference type="InterPro" id="IPR006321">
    <property type="entry name" value="PilT/PilU"/>
</dbReference>
<evidence type="ECO:0000313" key="4">
    <source>
        <dbReference type="Proteomes" id="UP000322699"/>
    </source>
</evidence>
<reference evidence="3 4" key="1">
    <citation type="submission" date="2019-08" db="EMBL/GenBank/DDBJ databases">
        <title>Deep-cultivation of Planctomycetes and their phenomic and genomic characterization uncovers novel biology.</title>
        <authorList>
            <person name="Wiegand S."/>
            <person name="Jogler M."/>
            <person name="Boedeker C."/>
            <person name="Pinto D."/>
            <person name="Vollmers J."/>
            <person name="Rivas-Marin E."/>
            <person name="Kohn T."/>
            <person name="Peeters S.H."/>
            <person name="Heuer A."/>
            <person name="Rast P."/>
            <person name="Oberbeckmann S."/>
            <person name="Bunk B."/>
            <person name="Jeske O."/>
            <person name="Meyerdierks A."/>
            <person name="Storesund J.E."/>
            <person name="Kallscheuer N."/>
            <person name="Luecker S."/>
            <person name="Lage O.M."/>
            <person name="Pohl T."/>
            <person name="Merkel B.J."/>
            <person name="Hornburger P."/>
            <person name="Mueller R.-W."/>
            <person name="Bruemmer F."/>
            <person name="Labrenz M."/>
            <person name="Spormann A.M."/>
            <person name="Op Den Camp H."/>
            <person name="Overmann J."/>
            <person name="Amann R."/>
            <person name="Jetten M.S.M."/>
            <person name="Mascher T."/>
            <person name="Medema M.H."/>
            <person name="Devos D.P."/>
            <person name="Kaster A.-K."/>
            <person name="Ovreas L."/>
            <person name="Rohde M."/>
            <person name="Galperin M.Y."/>
            <person name="Jogler C."/>
        </authorList>
    </citation>
    <scope>NUCLEOTIDE SEQUENCE [LARGE SCALE GENOMIC DNA]</scope>
    <source>
        <strain evidence="3 4">LF1</strain>
    </source>
</reference>
<comment type="similarity">
    <text evidence="1">Belongs to the GSP E family.</text>
</comment>
<name>A0A5B1CQ62_9BACT</name>
<dbReference type="Pfam" id="PF00437">
    <property type="entry name" value="T2SSE"/>
    <property type="match status" value="1"/>
</dbReference>
<dbReference type="SUPFAM" id="SSF52540">
    <property type="entry name" value="P-loop containing nucleoside triphosphate hydrolases"/>
    <property type="match status" value="1"/>
</dbReference>